<dbReference type="InterPro" id="IPR003615">
    <property type="entry name" value="HNH_nuc"/>
</dbReference>
<name>A0A7X1NQJ8_9MICC</name>
<organism evidence="1 2">
    <name type="scientific">Arthrobacter bussei</name>
    <dbReference type="NCBI Taxonomy" id="2594179"/>
    <lineage>
        <taxon>Bacteria</taxon>
        <taxon>Bacillati</taxon>
        <taxon>Actinomycetota</taxon>
        <taxon>Actinomycetes</taxon>
        <taxon>Micrococcales</taxon>
        <taxon>Micrococcaceae</taxon>
        <taxon>Arthrobacter</taxon>
    </lineage>
</organism>
<protein>
    <recommendedName>
        <fullName evidence="3">HNH domain-containing protein</fullName>
    </recommendedName>
</protein>
<dbReference type="AlphaFoldDB" id="A0A7X1NQJ8"/>
<comment type="caution">
    <text evidence="1">The sequence shown here is derived from an EMBL/GenBank/DDBJ whole genome shotgun (WGS) entry which is preliminary data.</text>
</comment>
<dbReference type="RefSeq" id="WP_152814773.1">
    <property type="nucleotide sequence ID" value="NZ_VJXX01000002.1"/>
</dbReference>
<dbReference type="OrthoDB" id="9802640at2"/>
<dbReference type="CDD" id="cd00085">
    <property type="entry name" value="HNHc"/>
    <property type="match status" value="1"/>
</dbReference>
<proteinExistence type="predicted"/>
<gene>
    <name evidence="1" type="ORF">FNH21_10065</name>
</gene>
<evidence type="ECO:0008006" key="3">
    <source>
        <dbReference type="Google" id="ProtNLM"/>
    </source>
</evidence>
<sequence length="289" mass="31023">MVALIIAWRTTGTQWSGIYPADVDTVRRTGSIRRHWPLPVPPAVPIGADVWLLVAHGGPAMQGIAGHGVVTGVSPESSEDTRPGIEVDFDILLQHGDQVPLSLLESTVPGFPAPSAASGSVDDRQAAALRSLWAEFIVPDHGAVHPVPGVLPPHLTRRVIVDRTEHDDDLRRTALAHRGSACHACGLDMEQAYGEHGRDLVALHHTTPLAHLTDRYEADPTTDLVPLCPNCHVVAHSRWPLAYSVEDLRAMLRNGGHLRGAIMTDEQLAAEAAAERLLRTDGTDGTPGT</sequence>
<reference evidence="2" key="1">
    <citation type="submission" date="2019-07" db="EMBL/GenBank/DDBJ databases">
        <title>Arthrobacter KR32 sp. nov., isolated from mountain cheese made of cows milk.</title>
        <authorList>
            <person name="Flegler A."/>
        </authorList>
    </citation>
    <scope>NUCLEOTIDE SEQUENCE [LARGE SCALE GENOMIC DNA]</scope>
    <source>
        <strain evidence="2">KR32</strain>
    </source>
</reference>
<keyword evidence="2" id="KW-1185">Reference proteome</keyword>
<accession>A0A7X1NQJ8</accession>
<dbReference type="EMBL" id="VJXX01000002">
    <property type="protein sequence ID" value="MPY11057.1"/>
    <property type="molecule type" value="Genomic_DNA"/>
</dbReference>
<evidence type="ECO:0000313" key="1">
    <source>
        <dbReference type="EMBL" id="MPY11057.1"/>
    </source>
</evidence>
<dbReference type="Proteomes" id="UP000326464">
    <property type="component" value="Unassembled WGS sequence"/>
</dbReference>
<evidence type="ECO:0000313" key="2">
    <source>
        <dbReference type="Proteomes" id="UP000326464"/>
    </source>
</evidence>